<dbReference type="RefSeq" id="WP_116191082.1">
    <property type="nucleotide sequence ID" value="NZ_QTTN01000029.1"/>
</dbReference>
<dbReference type="InterPro" id="IPR050312">
    <property type="entry name" value="IolE/XylAMocC-like"/>
</dbReference>
<dbReference type="PANTHER" id="PTHR12110">
    <property type="entry name" value="HYDROXYPYRUVATE ISOMERASE"/>
    <property type="match status" value="1"/>
</dbReference>
<dbReference type="InterPro" id="IPR036237">
    <property type="entry name" value="Xyl_isomerase-like_sf"/>
</dbReference>
<comment type="caution">
    <text evidence="2">The sequence shown here is derived from an EMBL/GenBank/DDBJ whole genome shotgun (WGS) entry which is preliminary data.</text>
</comment>
<sequence>MITSKGFSTGLYGYQVEYWRDGKDPSMEEIFRTCAEAGMNALEIDPTPELLSLAKQFGLAVSGSYVGLQLHEPFESLNIEETVLPVAKRVAEAGGTDLVINADPKGGWDAPELKTDEEFKQQGVNLTRIAEAVRELGLKVSMHNHASDKHNAEGDLRSVIDYASAEVGLCVDTGWAHVAGMNPVDMLKAYPERIYAFHFRNQFGKVPSEDLSVGEVDMKELLEVASEIGYNGWLTFELLHEEATNAKQTLAEATASSIAFLSESMKELG</sequence>
<accession>A0A3D9QXB1</accession>
<dbReference type="Gene3D" id="3.20.20.150">
    <property type="entry name" value="Divalent-metal-dependent TIM barrel enzymes"/>
    <property type="match status" value="1"/>
</dbReference>
<dbReference type="PANTHER" id="PTHR12110:SF41">
    <property type="entry name" value="INOSOSE DEHYDRATASE"/>
    <property type="match status" value="1"/>
</dbReference>
<keyword evidence="3" id="KW-1185">Reference proteome</keyword>
<dbReference type="Proteomes" id="UP000256304">
    <property type="component" value="Unassembled WGS sequence"/>
</dbReference>
<reference evidence="2 3" key="1">
    <citation type="submission" date="2018-08" db="EMBL/GenBank/DDBJ databases">
        <title>Genomic Encyclopedia of Type Strains, Phase III (KMG-III): the genomes of soil and plant-associated and newly described type strains.</title>
        <authorList>
            <person name="Whitman W."/>
        </authorList>
    </citation>
    <scope>NUCLEOTIDE SEQUENCE [LARGE SCALE GENOMIC DNA]</scope>
    <source>
        <strain evidence="2 3">CGMCC 1.10966</strain>
    </source>
</reference>
<evidence type="ECO:0000313" key="2">
    <source>
        <dbReference type="EMBL" id="REE70568.1"/>
    </source>
</evidence>
<name>A0A3D9QXB1_9BACL</name>
<gene>
    <name evidence="2" type="ORF">A8990_12953</name>
</gene>
<organism evidence="2 3">
    <name type="scientific">Paenibacillus taihuensis</name>
    <dbReference type="NCBI Taxonomy" id="1156355"/>
    <lineage>
        <taxon>Bacteria</taxon>
        <taxon>Bacillati</taxon>
        <taxon>Bacillota</taxon>
        <taxon>Bacilli</taxon>
        <taxon>Bacillales</taxon>
        <taxon>Paenibacillaceae</taxon>
        <taxon>Paenibacillus</taxon>
    </lineage>
</organism>
<dbReference type="AlphaFoldDB" id="A0A3D9QXB1"/>
<feature type="domain" description="Xylose isomerase-like TIM barrel" evidence="1">
    <location>
        <begin position="34"/>
        <end position="252"/>
    </location>
</feature>
<dbReference type="EMBL" id="QTTN01000029">
    <property type="protein sequence ID" value="REE70568.1"/>
    <property type="molecule type" value="Genomic_DNA"/>
</dbReference>
<proteinExistence type="predicted"/>
<evidence type="ECO:0000259" key="1">
    <source>
        <dbReference type="Pfam" id="PF01261"/>
    </source>
</evidence>
<evidence type="ECO:0000313" key="3">
    <source>
        <dbReference type="Proteomes" id="UP000256304"/>
    </source>
</evidence>
<protein>
    <submittedName>
        <fullName evidence="2">2-keto-myo-inositol dehydratase</fullName>
    </submittedName>
</protein>
<dbReference type="OrthoDB" id="104997at2"/>
<dbReference type="Pfam" id="PF01261">
    <property type="entry name" value="AP_endonuc_2"/>
    <property type="match status" value="1"/>
</dbReference>
<dbReference type="SUPFAM" id="SSF51658">
    <property type="entry name" value="Xylose isomerase-like"/>
    <property type="match status" value="1"/>
</dbReference>
<dbReference type="InterPro" id="IPR013022">
    <property type="entry name" value="Xyl_isomerase-like_TIM-brl"/>
</dbReference>